<dbReference type="GO" id="GO:0046872">
    <property type="term" value="F:metal ion binding"/>
    <property type="evidence" value="ECO:0007669"/>
    <property type="project" value="InterPro"/>
</dbReference>
<gene>
    <name evidence="2" type="ORF">AVO45_17930</name>
</gene>
<dbReference type="InterPro" id="IPR006121">
    <property type="entry name" value="HMA_dom"/>
</dbReference>
<dbReference type="Pfam" id="PF00403">
    <property type="entry name" value="HMA"/>
    <property type="match status" value="1"/>
</dbReference>
<dbReference type="EMBL" id="LQBQ01000004">
    <property type="protein sequence ID" value="KUJ85175.1"/>
    <property type="molecule type" value="Genomic_DNA"/>
</dbReference>
<dbReference type="OrthoDB" id="9801832at2"/>
<dbReference type="Proteomes" id="UP000053791">
    <property type="component" value="Unassembled WGS sequence"/>
</dbReference>
<evidence type="ECO:0000313" key="3">
    <source>
        <dbReference type="Proteomes" id="UP000053791"/>
    </source>
</evidence>
<dbReference type="SUPFAM" id="SSF55008">
    <property type="entry name" value="HMA, heavy metal-associated domain"/>
    <property type="match status" value="1"/>
</dbReference>
<accession>A0A0X3UAQ4</accession>
<name>A0A0X3UAQ4_9RHOB</name>
<sequence>MTILNVPDMSCGHCKAAIEKAVGGVDAAARLEFDMDKRTVSVESSAPLDTILAALKAEGYEATTA</sequence>
<dbReference type="AlphaFoldDB" id="A0A0X3UAQ4"/>
<organism evidence="2 3">
    <name type="scientific">Ruegeria marisrubri</name>
    <dbReference type="NCBI Taxonomy" id="1685379"/>
    <lineage>
        <taxon>Bacteria</taxon>
        <taxon>Pseudomonadati</taxon>
        <taxon>Pseudomonadota</taxon>
        <taxon>Alphaproteobacteria</taxon>
        <taxon>Rhodobacterales</taxon>
        <taxon>Roseobacteraceae</taxon>
        <taxon>Ruegeria</taxon>
    </lineage>
</organism>
<proteinExistence type="predicted"/>
<feature type="domain" description="HMA" evidence="1">
    <location>
        <begin position="1"/>
        <end position="63"/>
    </location>
</feature>
<dbReference type="STRING" id="1685379.AVO45_17930"/>
<dbReference type="RefSeq" id="WP_068345083.1">
    <property type="nucleotide sequence ID" value="NZ_LQBQ01000004.1"/>
</dbReference>
<dbReference type="InterPro" id="IPR036163">
    <property type="entry name" value="HMA_dom_sf"/>
</dbReference>
<dbReference type="Gene3D" id="3.30.70.100">
    <property type="match status" value="1"/>
</dbReference>
<comment type="caution">
    <text evidence="2">The sequence shown here is derived from an EMBL/GenBank/DDBJ whole genome shotgun (WGS) entry which is preliminary data.</text>
</comment>
<dbReference type="PROSITE" id="PS50846">
    <property type="entry name" value="HMA_2"/>
    <property type="match status" value="1"/>
</dbReference>
<reference evidence="2 3" key="1">
    <citation type="submission" date="2015-12" db="EMBL/GenBank/DDBJ databases">
        <authorList>
            <person name="Shamseldin A."/>
            <person name="Moawad H."/>
            <person name="Abd El-Rahim W.M."/>
            <person name="Sadowsky M.J."/>
        </authorList>
    </citation>
    <scope>NUCLEOTIDE SEQUENCE [LARGE SCALE GENOMIC DNA]</scope>
    <source>
        <strain evidence="2 3">ZGT118</strain>
    </source>
</reference>
<evidence type="ECO:0000259" key="1">
    <source>
        <dbReference type="PROSITE" id="PS50846"/>
    </source>
</evidence>
<evidence type="ECO:0000313" key="2">
    <source>
        <dbReference type="EMBL" id="KUJ85175.1"/>
    </source>
</evidence>
<keyword evidence="3" id="KW-1185">Reference proteome</keyword>
<protein>
    <recommendedName>
        <fullName evidence="1">HMA domain-containing protein</fullName>
    </recommendedName>
</protein>
<dbReference type="CDD" id="cd00371">
    <property type="entry name" value="HMA"/>
    <property type="match status" value="1"/>
</dbReference>